<evidence type="ECO:0000256" key="1">
    <source>
        <dbReference type="ARBA" id="ARBA00022801"/>
    </source>
</evidence>
<feature type="compositionally biased region" description="Basic and acidic residues" evidence="2">
    <location>
        <begin position="1"/>
        <end position="12"/>
    </location>
</feature>
<feature type="compositionally biased region" description="Basic residues" evidence="2">
    <location>
        <begin position="126"/>
        <end position="136"/>
    </location>
</feature>
<feature type="compositionally biased region" description="Basic and acidic residues" evidence="2">
    <location>
        <begin position="78"/>
        <end position="93"/>
    </location>
</feature>
<feature type="domain" description="UFSP1/2/DUB catalytic" evidence="3">
    <location>
        <begin position="186"/>
        <end position="404"/>
    </location>
</feature>
<feature type="region of interest" description="Disordered" evidence="2">
    <location>
        <begin position="1"/>
        <end position="136"/>
    </location>
</feature>
<organism evidence="4 5">
    <name type="scientific">Sodiomyces alkalinus (strain CBS 110278 / VKM F-3762 / F11)</name>
    <name type="common">Alkaliphilic filamentous fungus</name>
    <dbReference type="NCBI Taxonomy" id="1314773"/>
    <lineage>
        <taxon>Eukaryota</taxon>
        <taxon>Fungi</taxon>
        <taxon>Dikarya</taxon>
        <taxon>Ascomycota</taxon>
        <taxon>Pezizomycotina</taxon>
        <taxon>Sordariomycetes</taxon>
        <taxon>Hypocreomycetidae</taxon>
        <taxon>Glomerellales</taxon>
        <taxon>Plectosphaerellaceae</taxon>
        <taxon>Sodiomyces</taxon>
    </lineage>
</organism>
<dbReference type="RefSeq" id="XP_028468700.1">
    <property type="nucleotide sequence ID" value="XM_028611248.1"/>
</dbReference>
<accession>A0A3N2Q2A7</accession>
<evidence type="ECO:0000259" key="3">
    <source>
        <dbReference type="Pfam" id="PF07910"/>
    </source>
</evidence>
<dbReference type="GO" id="GO:0016787">
    <property type="term" value="F:hydrolase activity"/>
    <property type="evidence" value="ECO:0007669"/>
    <property type="project" value="UniProtKB-KW"/>
</dbReference>
<feature type="compositionally biased region" description="Polar residues" evidence="2">
    <location>
        <begin position="51"/>
        <end position="61"/>
    </location>
</feature>
<evidence type="ECO:0000313" key="5">
    <source>
        <dbReference type="Proteomes" id="UP000272025"/>
    </source>
</evidence>
<reference evidence="4 5" key="1">
    <citation type="journal article" date="2018" name="Mol. Ecol.">
        <title>The obligate alkalophilic soda-lake fungus Sodiomyces alkalinus has shifted to a protein diet.</title>
        <authorList>
            <person name="Grum-Grzhimaylo A.A."/>
            <person name="Falkoski D.L."/>
            <person name="van den Heuvel J."/>
            <person name="Valero-Jimenez C.A."/>
            <person name="Min B."/>
            <person name="Choi I.G."/>
            <person name="Lipzen A."/>
            <person name="Daum C.G."/>
            <person name="Aanen D.K."/>
            <person name="Tsang A."/>
            <person name="Henrissat B."/>
            <person name="Bilanenko E.N."/>
            <person name="de Vries R.P."/>
            <person name="van Kan J.A.L."/>
            <person name="Grigoriev I.V."/>
            <person name="Debets A.J.M."/>
        </authorList>
    </citation>
    <scope>NUCLEOTIDE SEQUENCE [LARGE SCALE GENOMIC DNA]</scope>
    <source>
        <strain evidence="4 5">F11</strain>
    </source>
</reference>
<evidence type="ECO:0000313" key="4">
    <source>
        <dbReference type="EMBL" id="ROT40894.1"/>
    </source>
</evidence>
<dbReference type="Gene3D" id="3.90.70.130">
    <property type="match status" value="1"/>
</dbReference>
<dbReference type="EMBL" id="ML119052">
    <property type="protein sequence ID" value="ROT40894.1"/>
    <property type="molecule type" value="Genomic_DNA"/>
</dbReference>
<dbReference type="AlphaFoldDB" id="A0A3N2Q2A7"/>
<dbReference type="InterPro" id="IPR012462">
    <property type="entry name" value="UFSP1/2_DUB_cat"/>
</dbReference>
<name>A0A3N2Q2A7_SODAK</name>
<protein>
    <submittedName>
        <fullName evidence="4">Peptidase family C78</fullName>
    </submittedName>
</protein>
<dbReference type="Proteomes" id="UP000272025">
    <property type="component" value="Unassembled WGS sequence"/>
</dbReference>
<keyword evidence="1" id="KW-0378">Hydrolase</keyword>
<dbReference type="OrthoDB" id="288987at2759"/>
<dbReference type="Pfam" id="PF07910">
    <property type="entry name" value="Peptidase_C78"/>
    <property type="match status" value="1"/>
</dbReference>
<evidence type="ECO:0000256" key="2">
    <source>
        <dbReference type="SAM" id="MobiDB-lite"/>
    </source>
</evidence>
<dbReference type="STRING" id="1314773.A0A3N2Q2A7"/>
<dbReference type="GeneID" id="39579726"/>
<proteinExistence type="predicted"/>
<gene>
    <name evidence="4" type="ORF">SODALDRAFT_330620</name>
</gene>
<sequence>MSVHMEEFHSETESPSPLRQLRAEEIRSPGLKFGECPVDGCDRRAAPVGPNSHTQLHTGTPSGVRKSGDSESSSVYRPARDDRTQSTQTHDDQPISAMSPDRRRQKNGVGAWGKLLAMPSSTKDPTRHRERGHKVQKRLGTSELGKHANEKRMPGWLESLLRTGSEIRAESIIPVLRQLLEQNKGTKYAYLCHPSVQHISKMRLEGGFCGYRNIQMLVSYIIGARAEGRKHFRKKLPTIFEIQDLIEEAWDRGINAQSRSETGGIRGTRKYIGTSEAQALFRVVDIPCTAQAFADPDPVKVHQKLIESVESYFAGGCSSEELSKVRCTTLPPIYFQHAGHSLTIVGFEKQKHGPSNLLVFDPSRRDSPSISRLAGHEFRHKSPDEPLKAYRRGPRYLWRYREFETLMLGHDTG</sequence>
<keyword evidence="5" id="KW-1185">Reference proteome</keyword>